<dbReference type="GO" id="GO:0030288">
    <property type="term" value="C:outer membrane-bounded periplasmic space"/>
    <property type="evidence" value="ECO:0007669"/>
    <property type="project" value="TreeGrafter"/>
</dbReference>
<dbReference type="Gene3D" id="3.40.630.40">
    <property type="entry name" value="Zn-dependent exopeptidases"/>
    <property type="match status" value="1"/>
</dbReference>
<accession>A0A3B0SW32</accession>
<dbReference type="EMBL" id="UOEK01000640">
    <property type="protein sequence ID" value="VAW09718.1"/>
    <property type="molecule type" value="Genomic_DNA"/>
</dbReference>
<gene>
    <name evidence="4" type="ORF">MNBD_ACTINO02-635</name>
</gene>
<dbReference type="GO" id="GO:0009253">
    <property type="term" value="P:peptidoglycan catabolic process"/>
    <property type="evidence" value="ECO:0007669"/>
    <property type="project" value="InterPro"/>
</dbReference>
<dbReference type="GO" id="GO:0008745">
    <property type="term" value="F:N-acetylmuramoyl-L-alanine amidase activity"/>
    <property type="evidence" value="ECO:0007669"/>
    <property type="project" value="InterPro"/>
</dbReference>
<feature type="domain" description="MurNAc-LAA" evidence="3">
    <location>
        <begin position="210"/>
        <end position="338"/>
    </location>
</feature>
<dbReference type="SMART" id="SM00646">
    <property type="entry name" value="Ami_3"/>
    <property type="match status" value="1"/>
</dbReference>
<dbReference type="PANTHER" id="PTHR30404:SF0">
    <property type="entry name" value="N-ACETYLMURAMOYL-L-ALANINE AMIDASE AMIC"/>
    <property type="match status" value="1"/>
</dbReference>
<proteinExistence type="predicted"/>
<dbReference type="InterPro" id="IPR050695">
    <property type="entry name" value="N-acetylmuramoyl_amidase_3"/>
</dbReference>
<dbReference type="PANTHER" id="PTHR30404">
    <property type="entry name" value="N-ACETYLMURAMOYL-L-ALANINE AMIDASE"/>
    <property type="match status" value="1"/>
</dbReference>
<organism evidence="4">
    <name type="scientific">hydrothermal vent metagenome</name>
    <dbReference type="NCBI Taxonomy" id="652676"/>
    <lineage>
        <taxon>unclassified sequences</taxon>
        <taxon>metagenomes</taxon>
        <taxon>ecological metagenomes</taxon>
    </lineage>
</organism>
<feature type="compositionally biased region" description="Polar residues" evidence="2">
    <location>
        <begin position="361"/>
        <end position="378"/>
    </location>
</feature>
<protein>
    <recommendedName>
        <fullName evidence="3">MurNAc-LAA domain-containing protein</fullName>
    </recommendedName>
</protein>
<dbReference type="CDD" id="cd02696">
    <property type="entry name" value="MurNAc-LAA"/>
    <property type="match status" value="1"/>
</dbReference>
<dbReference type="InterPro" id="IPR002508">
    <property type="entry name" value="MurNAc-LAA_cat"/>
</dbReference>
<evidence type="ECO:0000259" key="3">
    <source>
        <dbReference type="SMART" id="SM00646"/>
    </source>
</evidence>
<reference evidence="4" key="1">
    <citation type="submission" date="2018-06" db="EMBL/GenBank/DDBJ databases">
        <authorList>
            <person name="Zhirakovskaya E."/>
        </authorList>
    </citation>
    <scope>NUCLEOTIDE SEQUENCE</scope>
</reference>
<keyword evidence="1" id="KW-0378">Hydrolase</keyword>
<evidence type="ECO:0000313" key="4">
    <source>
        <dbReference type="EMBL" id="VAW09718.1"/>
    </source>
</evidence>
<evidence type="ECO:0000256" key="2">
    <source>
        <dbReference type="SAM" id="MobiDB-lite"/>
    </source>
</evidence>
<dbReference type="Pfam" id="PF01520">
    <property type="entry name" value="Amidase_3"/>
    <property type="match status" value="1"/>
</dbReference>
<dbReference type="SUPFAM" id="SSF53187">
    <property type="entry name" value="Zn-dependent exopeptidases"/>
    <property type="match status" value="1"/>
</dbReference>
<name>A0A3B0SW32_9ZZZZ</name>
<sequence length="378" mass="39514">MVATLGALSLVAAACGSVDPTIAGAGPRGVPTTLPPPTTTTTLDPSLTATEGYFEIPVGGADLYNVANGTVVQTIAQGLTLGFISRSGEWLEVLTPCGTTAFMTDSQVTPVAKTTARATSDLSRLVLVVDPGHGGRDWGGVGPTGTSEKSVNMEISLRLKELLETPHNIDFVTGEITPGSEYSRVKSVLLTRSPDGPDGGDYELGLAYRAGLANTAGAHALIAIHNNTVPTQAASRPGSEVFYAASVPDSDRLAGLIYDELVKSLAPFDAQWSGGQLLGARARIDPKSGDDYYGILRRAEMPAVIVEGAYLSEPEEEALLKTGDFQQAYAEGVYRGIVRFFTTPDTSTSIFQPEPFPDDSGTVSSRSCKVPTQSGGTP</sequence>
<evidence type="ECO:0000256" key="1">
    <source>
        <dbReference type="ARBA" id="ARBA00022801"/>
    </source>
</evidence>
<feature type="region of interest" description="Disordered" evidence="2">
    <location>
        <begin position="349"/>
        <end position="378"/>
    </location>
</feature>
<dbReference type="AlphaFoldDB" id="A0A3B0SW32"/>